<comment type="caution">
    <text evidence="1">The sequence shown here is derived from an EMBL/GenBank/DDBJ whole genome shotgun (WGS) entry which is preliminary data.</text>
</comment>
<name>A0ACC2IBY1_9PLEO</name>
<dbReference type="EMBL" id="JAPHNI010000303">
    <property type="protein sequence ID" value="KAJ8112713.1"/>
    <property type="molecule type" value="Genomic_DNA"/>
</dbReference>
<evidence type="ECO:0000313" key="2">
    <source>
        <dbReference type="Proteomes" id="UP001153331"/>
    </source>
</evidence>
<keyword evidence="2" id="KW-1185">Reference proteome</keyword>
<protein>
    <submittedName>
        <fullName evidence="1">Uncharacterized protein</fullName>
    </submittedName>
</protein>
<accession>A0ACC2IBY1</accession>
<organism evidence="1 2">
    <name type="scientific">Boeremia exigua</name>
    <dbReference type="NCBI Taxonomy" id="749465"/>
    <lineage>
        <taxon>Eukaryota</taxon>
        <taxon>Fungi</taxon>
        <taxon>Dikarya</taxon>
        <taxon>Ascomycota</taxon>
        <taxon>Pezizomycotina</taxon>
        <taxon>Dothideomycetes</taxon>
        <taxon>Pleosporomycetidae</taxon>
        <taxon>Pleosporales</taxon>
        <taxon>Pleosporineae</taxon>
        <taxon>Didymellaceae</taxon>
        <taxon>Boeremia</taxon>
    </lineage>
</organism>
<proteinExistence type="predicted"/>
<gene>
    <name evidence="1" type="ORF">OPT61_g4977</name>
</gene>
<sequence length="683" mass="75873">MSAPDQLVRSLARAFEDTGSTSKTVLKKVLQDHVQRLISAHPAANDAELDNFYTVAAWYLTKAYLLKQDCVSNQELAAEHLRIIENSRCIKAIATLNQVWGPKAVDRMRQDLRDPLPLPTVPARDFLEAIVKTATKVSFKVFLQHFPEFVSNKLPSWRTADQYFRQEAHPCLQFRHIDTFYKDWYVPQILQNGTTEPPSKRQKTSANRGNRSSARTQSVAQDDDIELPRRTSLSELREEETVIQDSSPAPHRSANSSTSIDSDIDNTVARDSGLQLDIDDTIAGDSGLQLDIGLTSIDGDLEQESSVNGHGLASKESTCPIDTASHNVNMAPRRGPPSGETRSERLVQGKYQSLQHNGSMENAFQAIKWIIQAAKDLEECKAKQAAAMEAWTTADNELQDLYKDLAQLVPTEKTLGEVISELEAGINRLETLTDRVVAMQQEIDREILPGFAACGFNSPENITSFEVDLTSIETAKKGKEGRLRELESLGASVEEKEKDLEEKEDEAKRLDEDYARLTTTLREVKDFMDLVPAESAAIAKLTLPSIEPELSWSLQALGDGGGCCIFFVDSQQADMVVYLRGRYHWQVLSQERVQRSSANTNHNDPKQFTPEPARPALLNSSAMDSALPLQRKLLLLHLCLELAAATFEIPKGTLHPSRPEKADGAAVASLLPAPSVLLFLFKQ</sequence>
<evidence type="ECO:0000313" key="1">
    <source>
        <dbReference type="EMBL" id="KAJ8112713.1"/>
    </source>
</evidence>
<dbReference type="Proteomes" id="UP001153331">
    <property type="component" value="Unassembled WGS sequence"/>
</dbReference>
<reference evidence="1" key="1">
    <citation type="submission" date="2022-11" db="EMBL/GenBank/DDBJ databases">
        <title>Genome Sequence of Boeremia exigua.</title>
        <authorList>
            <person name="Buettner E."/>
        </authorList>
    </citation>
    <scope>NUCLEOTIDE SEQUENCE</scope>
    <source>
        <strain evidence="1">CU02</strain>
    </source>
</reference>